<keyword evidence="3 6" id="KW-0812">Transmembrane</keyword>
<organism evidence="8 9">
    <name type="scientific">Roseinatronobacter alkalisoli</name>
    <dbReference type="NCBI Taxonomy" id="3028235"/>
    <lineage>
        <taxon>Bacteria</taxon>
        <taxon>Pseudomonadati</taxon>
        <taxon>Pseudomonadota</taxon>
        <taxon>Alphaproteobacteria</taxon>
        <taxon>Rhodobacterales</taxon>
        <taxon>Paracoccaceae</taxon>
        <taxon>Roseinatronobacter</taxon>
    </lineage>
</organism>
<proteinExistence type="inferred from homology"/>
<evidence type="ECO:0000256" key="2">
    <source>
        <dbReference type="ARBA" id="ARBA00009853"/>
    </source>
</evidence>
<reference evidence="8" key="1">
    <citation type="submission" date="2023-02" db="EMBL/GenBank/DDBJ databases">
        <title>Description of Roseinatronobacter alkalisoli sp. nov., an alkaliphilic bacerium isolated from soda soil.</title>
        <authorList>
            <person name="Wei W."/>
        </authorList>
    </citation>
    <scope>NUCLEOTIDE SEQUENCE</scope>
    <source>
        <strain evidence="8">HJB301</strain>
    </source>
</reference>
<feature type="transmembrane region" description="Helical" evidence="6">
    <location>
        <begin position="83"/>
        <end position="100"/>
    </location>
</feature>
<evidence type="ECO:0000256" key="3">
    <source>
        <dbReference type="ARBA" id="ARBA00022692"/>
    </source>
</evidence>
<evidence type="ECO:0000256" key="4">
    <source>
        <dbReference type="ARBA" id="ARBA00022989"/>
    </source>
</evidence>
<comment type="similarity">
    <text evidence="2">Belongs to the drug/metabolite transporter (DMT) superfamily. 10 TMS drug/metabolite exporter (DME) (TC 2.A.7.3) family.</text>
</comment>
<feature type="transmembrane region" description="Helical" evidence="6">
    <location>
        <begin position="106"/>
        <end position="123"/>
    </location>
</feature>
<comment type="caution">
    <text evidence="8">The sequence shown here is derived from an EMBL/GenBank/DDBJ whole genome shotgun (WGS) entry which is preliminary data.</text>
</comment>
<evidence type="ECO:0000259" key="7">
    <source>
        <dbReference type="Pfam" id="PF00892"/>
    </source>
</evidence>
<dbReference type="PROSITE" id="PS51257">
    <property type="entry name" value="PROKAR_LIPOPROTEIN"/>
    <property type="match status" value="1"/>
</dbReference>
<feature type="transmembrane region" description="Helical" evidence="6">
    <location>
        <begin position="191"/>
        <end position="211"/>
    </location>
</feature>
<accession>A0ABT5TA13</accession>
<evidence type="ECO:0000256" key="5">
    <source>
        <dbReference type="ARBA" id="ARBA00023136"/>
    </source>
</evidence>
<feature type="domain" description="EamA" evidence="7">
    <location>
        <begin position="14"/>
        <end position="146"/>
    </location>
</feature>
<evidence type="ECO:0000313" key="8">
    <source>
        <dbReference type="EMBL" id="MDD7971027.1"/>
    </source>
</evidence>
<dbReference type="PANTHER" id="PTHR22911">
    <property type="entry name" value="ACYL-MALONYL CONDENSING ENZYME-RELATED"/>
    <property type="match status" value="1"/>
</dbReference>
<comment type="subcellular location">
    <subcellularLocation>
        <location evidence="1">Membrane</location>
        <topology evidence="1">Multi-pass membrane protein</topology>
    </subcellularLocation>
</comment>
<dbReference type="EMBL" id="JAQZSM010000005">
    <property type="protein sequence ID" value="MDD7971027.1"/>
    <property type="molecule type" value="Genomic_DNA"/>
</dbReference>
<keyword evidence="9" id="KW-1185">Reference proteome</keyword>
<dbReference type="InterPro" id="IPR000620">
    <property type="entry name" value="EamA_dom"/>
</dbReference>
<dbReference type="Pfam" id="PF00892">
    <property type="entry name" value="EamA"/>
    <property type="match status" value="1"/>
</dbReference>
<dbReference type="PANTHER" id="PTHR22911:SF6">
    <property type="entry name" value="SOLUTE CARRIER FAMILY 35 MEMBER G1"/>
    <property type="match status" value="1"/>
</dbReference>
<protein>
    <submittedName>
        <fullName evidence="8">DMT family transporter</fullName>
    </submittedName>
</protein>
<dbReference type="SUPFAM" id="SSF103481">
    <property type="entry name" value="Multidrug resistance efflux transporter EmrE"/>
    <property type="match status" value="2"/>
</dbReference>
<dbReference type="InterPro" id="IPR037185">
    <property type="entry name" value="EmrE-like"/>
</dbReference>
<evidence type="ECO:0000256" key="6">
    <source>
        <dbReference type="SAM" id="Phobius"/>
    </source>
</evidence>
<dbReference type="RefSeq" id="WP_274351714.1">
    <property type="nucleotide sequence ID" value="NZ_JAQZSM010000005.1"/>
</dbReference>
<keyword evidence="4 6" id="KW-1133">Transmembrane helix</keyword>
<keyword evidence="5 6" id="KW-0472">Membrane</keyword>
<feature type="transmembrane region" description="Helical" evidence="6">
    <location>
        <begin position="41"/>
        <end position="62"/>
    </location>
</feature>
<evidence type="ECO:0000313" key="9">
    <source>
        <dbReference type="Proteomes" id="UP001431784"/>
    </source>
</evidence>
<feature type="transmembrane region" description="Helical" evidence="6">
    <location>
        <begin position="247"/>
        <end position="268"/>
    </location>
</feature>
<feature type="transmembrane region" description="Helical" evidence="6">
    <location>
        <begin position="15"/>
        <end position="35"/>
    </location>
</feature>
<gene>
    <name evidence="8" type="ORF">PUT78_07940</name>
</gene>
<name>A0ABT5TA13_9RHOB</name>
<feature type="transmembrane region" description="Helical" evidence="6">
    <location>
        <begin position="130"/>
        <end position="147"/>
    </location>
</feature>
<sequence>MRAIWNRTGPTGQGIALRILAGVLLAAMMACVKVLSDSIPLGQIVFFRSFFGMVPLVIYLALLRDFPSGLRTRKPAGHILRSVLGGISMFASFAAVARLTVAEATLLSYMSPLFMALLAVLLMGERLTPARLAGLVLGLSAVLVLTLPEIVGDWNAERLTGIALGLSAGILTALAMLQVRHLTRTEHPGAIAFYFALIAAIGGLATLPLGWVMPQGLALVLLIAAGLFGGLAHIATTLSLKLAEASAIAPFEYLTLIWAVMTDLLLFGTPIGPAFFLSVPLLMTGAAVAASGNRRRK</sequence>
<feature type="transmembrane region" description="Helical" evidence="6">
    <location>
        <begin position="217"/>
        <end position="235"/>
    </location>
</feature>
<feature type="transmembrane region" description="Helical" evidence="6">
    <location>
        <begin position="159"/>
        <end position="179"/>
    </location>
</feature>
<dbReference type="Proteomes" id="UP001431784">
    <property type="component" value="Unassembled WGS sequence"/>
</dbReference>
<evidence type="ECO:0000256" key="1">
    <source>
        <dbReference type="ARBA" id="ARBA00004141"/>
    </source>
</evidence>